<evidence type="ECO:0000256" key="6">
    <source>
        <dbReference type="SAM" id="MobiDB-lite"/>
    </source>
</evidence>
<comment type="similarity">
    <text evidence="2">Belongs to the major facilitator superfamily. TCR/Tet family.</text>
</comment>
<dbReference type="Pfam" id="PF07690">
    <property type="entry name" value="MFS_1"/>
    <property type="match status" value="1"/>
</dbReference>
<dbReference type="GO" id="GO:0022857">
    <property type="term" value="F:transmembrane transporter activity"/>
    <property type="evidence" value="ECO:0007669"/>
    <property type="project" value="InterPro"/>
</dbReference>
<feature type="compositionally biased region" description="Basic and acidic residues" evidence="6">
    <location>
        <begin position="26"/>
        <end position="36"/>
    </location>
</feature>
<evidence type="ECO:0000256" key="1">
    <source>
        <dbReference type="ARBA" id="ARBA00004141"/>
    </source>
</evidence>
<feature type="transmembrane region" description="Helical" evidence="7">
    <location>
        <begin position="184"/>
        <end position="203"/>
    </location>
</feature>
<dbReference type="PANTHER" id="PTHR23501">
    <property type="entry name" value="MAJOR FACILITATOR SUPERFAMILY"/>
    <property type="match status" value="1"/>
</dbReference>
<comment type="subcellular location">
    <subcellularLocation>
        <location evidence="1">Membrane</location>
        <topology evidence="1">Multi-pass membrane protein</topology>
    </subcellularLocation>
</comment>
<feature type="transmembrane region" description="Helical" evidence="7">
    <location>
        <begin position="126"/>
        <end position="153"/>
    </location>
</feature>
<evidence type="ECO:0000256" key="4">
    <source>
        <dbReference type="ARBA" id="ARBA00022989"/>
    </source>
</evidence>
<feature type="transmembrane region" description="Helical" evidence="7">
    <location>
        <begin position="364"/>
        <end position="385"/>
    </location>
</feature>
<dbReference type="InterPro" id="IPR020846">
    <property type="entry name" value="MFS_dom"/>
</dbReference>
<dbReference type="InterPro" id="IPR011701">
    <property type="entry name" value="MFS"/>
</dbReference>
<dbReference type="EMBL" id="ONZQ02000005">
    <property type="protein sequence ID" value="SPO01671.1"/>
    <property type="molecule type" value="Genomic_DNA"/>
</dbReference>
<keyword evidence="5 7" id="KW-0472">Membrane</keyword>
<name>A0AAE8MVX5_9PEZI</name>
<proteinExistence type="inferred from homology"/>
<dbReference type="Proteomes" id="UP001187682">
    <property type="component" value="Unassembled WGS sequence"/>
</dbReference>
<evidence type="ECO:0000259" key="8">
    <source>
        <dbReference type="PROSITE" id="PS50850"/>
    </source>
</evidence>
<dbReference type="GO" id="GO:0005886">
    <property type="term" value="C:plasma membrane"/>
    <property type="evidence" value="ECO:0007669"/>
    <property type="project" value="TreeGrafter"/>
</dbReference>
<dbReference type="CDD" id="cd17502">
    <property type="entry name" value="MFS_Azr1_MDR_like"/>
    <property type="match status" value="1"/>
</dbReference>
<feature type="region of interest" description="Disordered" evidence="6">
    <location>
        <begin position="567"/>
        <end position="597"/>
    </location>
</feature>
<dbReference type="PANTHER" id="PTHR23501:SF193">
    <property type="entry name" value="MULTIDRUG TRANSPORTER, PUTATIVE (AFU_ORTHOLOGUE AFUA_8G00940)-RELATED"/>
    <property type="match status" value="1"/>
</dbReference>
<evidence type="ECO:0000313" key="9">
    <source>
        <dbReference type="EMBL" id="SPO01671.1"/>
    </source>
</evidence>
<evidence type="ECO:0000256" key="3">
    <source>
        <dbReference type="ARBA" id="ARBA00022692"/>
    </source>
</evidence>
<dbReference type="Gene3D" id="1.20.1250.20">
    <property type="entry name" value="MFS general substrate transporter like domains"/>
    <property type="match status" value="2"/>
</dbReference>
<evidence type="ECO:0000256" key="2">
    <source>
        <dbReference type="ARBA" id="ARBA00007520"/>
    </source>
</evidence>
<keyword evidence="10" id="KW-1185">Reference proteome</keyword>
<feature type="region of interest" description="Disordered" evidence="6">
    <location>
        <begin position="1"/>
        <end position="36"/>
    </location>
</feature>
<evidence type="ECO:0000256" key="7">
    <source>
        <dbReference type="SAM" id="Phobius"/>
    </source>
</evidence>
<feature type="transmembrane region" description="Helical" evidence="7">
    <location>
        <begin position="290"/>
        <end position="307"/>
    </location>
</feature>
<dbReference type="SUPFAM" id="SSF103473">
    <property type="entry name" value="MFS general substrate transporter"/>
    <property type="match status" value="1"/>
</dbReference>
<protein>
    <submittedName>
        <fullName evidence="9">Related to MFS multidrug transporter</fullName>
    </submittedName>
</protein>
<feature type="compositionally biased region" description="Basic and acidic residues" evidence="6">
    <location>
        <begin position="1"/>
        <end position="17"/>
    </location>
</feature>
<evidence type="ECO:0000256" key="5">
    <source>
        <dbReference type="ARBA" id="ARBA00023136"/>
    </source>
</evidence>
<gene>
    <name evidence="9" type="ORF">DNG_04344</name>
</gene>
<keyword evidence="3 7" id="KW-0812">Transmembrane</keyword>
<organism evidence="9 10">
    <name type="scientific">Cephalotrichum gorgonifer</name>
    <dbReference type="NCBI Taxonomy" id="2041049"/>
    <lineage>
        <taxon>Eukaryota</taxon>
        <taxon>Fungi</taxon>
        <taxon>Dikarya</taxon>
        <taxon>Ascomycota</taxon>
        <taxon>Pezizomycotina</taxon>
        <taxon>Sordariomycetes</taxon>
        <taxon>Hypocreomycetidae</taxon>
        <taxon>Microascales</taxon>
        <taxon>Microascaceae</taxon>
        <taxon>Cephalotrichum</taxon>
    </lineage>
</organism>
<feature type="domain" description="Major facilitator superfamily (MFS) profile" evidence="8">
    <location>
        <begin position="53"/>
        <end position="540"/>
    </location>
</feature>
<feature type="transmembrane region" description="Helical" evidence="7">
    <location>
        <begin position="391"/>
        <end position="412"/>
    </location>
</feature>
<evidence type="ECO:0000313" key="10">
    <source>
        <dbReference type="Proteomes" id="UP001187682"/>
    </source>
</evidence>
<keyword evidence="4 7" id="KW-1133">Transmembrane helix</keyword>
<dbReference type="InterPro" id="IPR036259">
    <property type="entry name" value="MFS_trans_sf"/>
</dbReference>
<feature type="transmembrane region" description="Helical" evidence="7">
    <location>
        <begin position="327"/>
        <end position="352"/>
    </location>
</feature>
<comment type="caution">
    <text evidence="9">The sequence shown here is derived from an EMBL/GenBank/DDBJ whole genome shotgun (WGS) entry which is preliminary data.</text>
</comment>
<dbReference type="PROSITE" id="PS50850">
    <property type="entry name" value="MFS"/>
    <property type="match status" value="1"/>
</dbReference>
<sequence>MATLQEEHKRPDSKSDTGFDSATIGEPHEPIGKKDAEDLKLQDKPMENMDEAQSTIQDESSYLTGTRLFLVMSGATLVMFLSMLDVSIIGTAIPKITSDFHRLEDVGCATVQPLTGKMYTYFSIKWTYLLFVVIFEVGSVICAVSSSSIMLILGRAVAGLGSSGLMNGTLNIVLSACVPSTRPMYSGIAMGVSQLGILLGPLLGGVFTEDVTWRWCFYINLPLGGIAAIFLAVINIPEQTTKHPISLAYLSALLPQFDLIGFALFAPAAIMLLLALQFGIGDYGWNSSQVIGLFCGAGVTAIIVVFWERRMGDNGMIPLPILRKRVVWASCLNFAFLMTSAIVGSNFLPLFLQSVKNLSPIMSGVYLLSTILSQLVFVVLSGALISRLGYYTPWALIAAGANSIGCGLISTWSPSTGLGMLIGYQVITGIRGSGIQVPIVAIQSALPAKEAAIGNSLLVFCQNFFSAVFITIANTIFQETLVSKVREVGTIRPEDAIAAGGSAEAVRALAPPGPQRDALLQAYSTAFSHVFYLLVVTTTCEGRGDQHLSGSVRHCARSTSSKCVLHADVAPTSSSDKSDPEEDPRYGQNGEEVTDAA</sequence>
<dbReference type="AlphaFoldDB" id="A0AAE8MVX5"/>
<feature type="transmembrane region" description="Helical" evidence="7">
    <location>
        <begin position="257"/>
        <end position="278"/>
    </location>
</feature>
<accession>A0AAE8MVX5</accession>
<feature type="transmembrane region" description="Helical" evidence="7">
    <location>
        <begin position="215"/>
        <end position="237"/>
    </location>
</feature>
<feature type="transmembrane region" description="Helical" evidence="7">
    <location>
        <begin position="68"/>
        <end position="93"/>
    </location>
</feature>
<reference evidence="9" key="1">
    <citation type="submission" date="2018-03" db="EMBL/GenBank/DDBJ databases">
        <authorList>
            <person name="Guldener U."/>
        </authorList>
    </citation>
    <scope>NUCLEOTIDE SEQUENCE</scope>
</reference>